<proteinExistence type="predicted"/>
<evidence type="ECO:0000313" key="2">
    <source>
        <dbReference type="Proteomes" id="UP001595817"/>
    </source>
</evidence>
<evidence type="ECO:0000313" key="1">
    <source>
        <dbReference type="EMBL" id="MFC4410648.1"/>
    </source>
</evidence>
<sequence length="129" mass="15310">MYKDLSGNIKSSITRSITTTFEQYMANIQWDEDKFDLKDFIDSWKEYITTKASWYNSVPEDVKINPQFHEELAQKINQTIEKILSEPPSEQQIADIEILQEKFDTHYEYACKAEASYVEQILKEKQKQE</sequence>
<organism evidence="1 2">
    <name type="scientific">Chungangia koreensis</name>
    <dbReference type="NCBI Taxonomy" id="752657"/>
    <lineage>
        <taxon>Bacteria</taxon>
        <taxon>Bacillati</taxon>
        <taxon>Bacillota</taxon>
        <taxon>Bacilli</taxon>
        <taxon>Lactobacillales</taxon>
        <taxon>Chungangia</taxon>
    </lineage>
</organism>
<dbReference type="Proteomes" id="UP001595817">
    <property type="component" value="Unassembled WGS sequence"/>
</dbReference>
<reference evidence="2" key="1">
    <citation type="journal article" date="2019" name="Int. J. Syst. Evol. Microbiol.">
        <title>The Global Catalogue of Microorganisms (GCM) 10K type strain sequencing project: providing services to taxonomists for standard genome sequencing and annotation.</title>
        <authorList>
            <consortium name="The Broad Institute Genomics Platform"/>
            <consortium name="The Broad Institute Genome Sequencing Center for Infectious Disease"/>
            <person name="Wu L."/>
            <person name="Ma J."/>
        </authorList>
    </citation>
    <scope>NUCLEOTIDE SEQUENCE [LARGE SCALE GENOMIC DNA]</scope>
    <source>
        <strain evidence="2">CCUG 59778</strain>
    </source>
</reference>
<gene>
    <name evidence="1" type="ORF">ACFOZY_09510</name>
</gene>
<accession>A0ABV8X3Z5</accession>
<name>A0ABV8X3Z5_9LACT</name>
<keyword evidence="2" id="KW-1185">Reference proteome</keyword>
<protein>
    <recommendedName>
        <fullName evidence="3">Group-specific protein</fullName>
    </recommendedName>
</protein>
<dbReference type="EMBL" id="JBHSEC010000019">
    <property type="protein sequence ID" value="MFC4410648.1"/>
    <property type="molecule type" value="Genomic_DNA"/>
</dbReference>
<comment type="caution">
    <text evidence="1">The sequence shown here is derived from an EMBL/GenBank/DDBJ whole genome shotgun (WGS) entry which is preliminary data.</text>
</comment>
<evidence type="ECO:0008006" key="3">
    <source>
        <dbReference type="Google" id="ProtNLM"/>
    </source>
</evidence>
<dbReference type="RefSeq" id="WP_378154726.1">
    <property type="nucleotide sequence ID" value="NZ_JBHSEC010000019.1"/>
</dbReference>